<evidence type="ECO:0000313" key="1">
    <source>
        <dbReference type="EMBL" id="JAI00979.1"/>
    </source>
</evidence>
<organism evidence="1">
    <name type="scientific">Anguilla anguilla</name>
    <name type="common">European freshwater eel</name>
    <name type="synonym">Muraena anguilla</name>
    <dbReference type="NCBI Taxonomy" id="7936"/>
    <lineage>
        <taxon>Eukaryota</taxon>
        <taxon>Metazoa</taxon>
        <taxon>Chordata</taxon>
        <taxon>Craniata</taxon>
        <taxon>Vertebrata</taxon>
        <taxon>Euteleostomi</taxon>
        <taxon>Actinopterygii</taxon>
        <taxon>Neopterygii</taxon>
        <taxon>Teleostei</taxon>
        <taxon>Anguilliformes</taxon>
        <taxon>Anguillidae</taxon>
        <taxon>Anguilla</taxon>
    </lineage>
</organism>
<name>A0A0E9XH13_ANGAN</name>
<dbReference type="AlphaFoldDB" id="A0A0E9XH13"/>
<reference evidence="1" key="2">
    <citation type="journal article" date="2015" name="Fish Shellfish Immunol.">
        <title>Early steps in the European eel (Anguilla anguilla)-Vibrio vulnificus interaction in the gills: Role of the RtxA13 toxin.</title>
        <authorList>
            <person name="Callol A."/>
            <person name="Pajuelo D."/>
            <person name="Ebbesson L."/>
            <person name="Teles M."/>
            <person name="MacKenzie S."/>
            <person name="Amaro C."/>
        </authorList>
    </citation>
    <scope>NUCLEOTIDE SEQUENCE</scope>
</reference>
<sequence>MSRRYVYVTCGLPEAACSRRKVCLGTAVTRPVLWRKSRCSPLEGAMRKDKRMVSFLRFCGRGSQPNRGISSAPFEVGCFSVTLSWRGLSSRRTRRVSLFDRLKFSPSSTCGNFKGEFEPWSEVSKNCRVIK</sequence>
<accession>A0A0E9XH13</accession>
<reference evidence="1" key="1">
    <citation type="submission" date="2014-11" db="EMBL/GenBank/DDBJ databases">
        <authorList>
            <person name="Amaro Gonzalez C."/>
        </authorList>
    </citation>
    <scope>NUCLEOTIDE SEQUENCE</scope>
</reference>
<protein>
    <submittedName>
        <fullName evidence="1">Uncharacterized protein</fullName>
    </submittedName>
</protein>
<proteinExistence type="predicted"/>
<dbReference type="EMBL" id="GBXM01007599">
    <property type="protein sequence ID" value="JAI00979.1"/>
    <property type="molecule type" value="Transcribed_RNA"/>
</dbReference>